<sequence length="38" mass="4489">MQEPEQLKTGQAKQLQQLEGKVRYRPSRFKTAAWLKSQ</sequence>
<gene>
    <name evidence="1" type="ordered locus">P9303_06041</name>
</gene>
<dbReference type="AlphaFoldDB" id="A2C796"/>
<organism evidence="1 2">
    <name type="scientific">Prochlorococcus marinus (strain MIT 9303)</name>
    <dbReference type="NCBI Taxonomy" id="59922"/>
    <lineage>
        <taxon>Bacteria</taxon>
        <taxon>Bacillati</taxon>
        <taxon>Cyanobacteriota</taxon>
        <taxon>Cyanophyceae</taxon>
        <taxon>Synechococcales</taxon>
        <taxon>Prochlorococcaceae</taxon>
        <taxon>Prochlorococcus</taxon>
    </lineage>
</organism>
<dbReference type="KEGG" id="pmf:P9303_06041"/>
<name>A2C796_PROM3</name>
<dbReference type="EMBL" id="CP000554">
    <property type="protein sequence ID" value="ABM77356.1"/>
    <property type="molecule type" value="Genomic_DNA"/>
</dbReference>
<reference evidence="1 2" key="1">
    <citation type="journal article" date="2007" name="PLoS Genet.">
        <title>Patterns and implications of gene gain and loss in the evolution of Prochlorococcus.</title>
        <authorList>
            <person name="Kettler G.C."/>
            <person name="Martiny A.C."/>
            <person name="Huang K."/>
            <person name="Zucker J."/>
            <person name="Coleman M.L."/>
            <person name="Rodrigue S."/>
            <person name="Chen F."/>
            <person name="Lapidus A."/>
            <person name="Ferriera S."/>
            <person name="Johnson J."/>
            <person name="Steglich C."/>
            <person name="Church G.M."/>
            <person name="Richardson P."/>
            <person name="Chisholm S.W."/>
        </authorList>
    </citation>
    <scope>NUCLEOTIDE SEQUENCE [LARGE SCALE GENOMIC DNA]</scope>
    <source>
        <strain evidence="1 2">MIT 9303</strain>
    </source>
</reference>
<dbReference type="Proteomes" id="UP000002274">
    <property type="component" value="Chromosome"/>
</dbReference>
<proteinExistence type="predicted"/>
<evidence type="ECO:0000313" key="1">
    <source>
        <dbReference type="EMBL" id="ABM77356.1"/>
    </source>
</evidence>
<protein>
    <submittedName>
        <fullName evidence="1">Uncharacterized protein</fullName>
    </submittedName>
</protein>
<accession>A2C796</accession>
<evidence type="ECO:0000313" key="2">
    <source>
        <dbReference type="Proteomes" id="UP000002274"/>
    </source>
</evidence>
<dbReference type="HOGENOM" id="CLU_3331540_0_0_3"/>